<name>A0A6B9Z8Q6_9BACT</name>
<proteinExistence type="predicted"/>
<dbReference type="AlphaFoldDB" id="A0A6B9Z8Q6"/>
<organism evidence="1 2">
    <name type="scientific">Chitinophaga agri</name>
    <dbReference type="NCBI Taxonomy" id="2703787"/>
    <lineage>
        <taxon>Bacteria</taxon>
        <taxon>Pseudomonadati</taxon>
        <taxon>Bacteroidota</taxon>
        <taxon>Chitinophagia</taxon>
        <taxon>Chitinophagales</taxon>
        <taxon>Chitinophagaceae</taxon>
        <taxon>Chitinophaga</taxon>
    </lineage>
</organism>
<accession>A0A6B9Z8Q6</accession>
<gene>
    <name evidence="1" type="ORF">GWR21_01895</name>
</gene>
<dbReference type="Proteomes" id="UP000476411">
    <property type="component" value="Chromosome"/>
</dbReference>
<keyword evidence="2" id="KW-1185">Reference proteome</keyword>
<reference evidence="1 2" key="1">
    <citation type="submission" date="2020-01" db="EMBL/GenBank/DDBJ databases">
        <title>Complete genome sequence of Chitinophaga sp. H33E-04 isolated from quinoa roots.</title>
        <authorList>
            <person name="Weon H.-Y."/>
            <person name="Lee S.A."/>
        </authorList>
    </citation>
    <scope>NUCLEOTIDE SEQUENCE [LARGE SCALE GENOMIC DNA]</scope>
    <source>
        <strain evidence="1 2">H33E-04</strain>
    </source>
</reference>
<evidence type="ECO:0000313" key="2">
    <source>
        <dbReference type="Proteomes" id="UP000476411"/>
    </source>
</evidence>
<dbReference type="EMBL" id="CP048113">
    <property type="protein sequence ID" value="QHS58387.1"/>
    <property type="molecule type" value="Genomic_DNA"/>
</dbReference>
<protein>
    <submittedName>
        <fullName evidence="1">Uncharacterized protein</fullName>
    </submittedName>
</protein>
<dbReference type="RefSeq" id="WP_162330090.1">
    <property type="nucleotide sequence ID" value="NZ_CP048113.1"/>
</dbReference>
<sequence length="148" mass="17123">MPKMLSTGTLLLNNYFDSPNFRFKRSLADQEYKALQCKSLELDQLAKDVYSDIKRELGNEWNDLQWYDALHFDKMGSAICDVLFYNVGTLRNINEKQQKRLIKLAELGFTNYADQLCTSLGLPFDHPKEFQDPAVVEAFFNPSVRQDG</sequence>
<evidence type="ECO:0000313" key="1">
    <source>
        <dbReference type="EMBL" id="QHS58387.1"/>
    </source>
</evidence>
<dbReference type="KEGG" id="chih:GWR21_01895"/>